<reference evidence="2" key="1">
    <citation type="submission" date="2020-01" db="EMBL/GenBank/DDBJ databases">
        <title>Sphingomonas sp. strain CSW-10.</title>
        <authorList>
            <person name="Chen W.-M."/>
        </authorList>
    </citation>
    <scope>NUCLEOTIDE SEQUENCE [LARGE SCALE GENOMIC DNA]</scope>
    <source>
        <strain evidence="2">CCP-1</strain>
    </source>
</reference>
<evidence type="ECO:0000313" key="1">
    <source>
        <dbReference type="EMBL" id="NBE06870.1"/>
    </source>
</evidence>
<dbReference type="Proteomes" id="UP001517376">
    <property type="component" value="Unassembled WGS sequence"/>
</dbReference>
<dbReference type="EMBL" id="JAAATW010000001">
    <property type="protein sequence ID" value="NBE06870.1"/>
    <property type="molecule type" value="Genomic_DNA"/>
</dbReference>
<proteinExistence type="predicted"/>
<keyword evidence="2" id="KW-1185">Reference proteome</keyword>
<protein>
    <recommendedName>
        <fullName evidence="3">Transposase</fullName>
    </recommendedName>
</protein>
<gene>
    <name evidence="1" type="ORF">GU920_04940</name>
</gene>
<comment type="caution">
    <text evidence="1">The sequence shown here is derived from an EMBL/GenBank/DDBJ whole genome shotgun (WGS) entry which is preliminary data.</text>
</comment>
<accession>A0ABW9Y2Y9</accession>
<sequence>MMEVAKPEQFDLDHLAEELGKLPNAPLAMPVQDLEYRPQRGGLWAALRLTRVRKAGH</sequence>
<dbReference type="RefSeq" id="WP_161765833.1">
    <property type="nucleotide sequence ID" value="NZ_JAAATW010000001.1"/>
</dbReference>
<name>A0ABW9Y2Y9_9RHOB</name>
<evidence type="ECO:0008006" key="3">
    <source>
        <dbReference type="Google" id="ProtNLM"/>
    </source>
</evidence>
<organism evidence="1 2">
    <name type="scientific">Paragemmobacter ruber</name>
    <dbReference type="NCBI Taxonomy" id="1985673"/>
    <lineage>
        <taxon>Bacteria</taxon>
        <taxon>Pseudomonadati</taxon>
        <taxon>Pseudomonadota</taxon>
        <taxon>Alphaproteobacteria</taxon>
        <taxon>Rhodobacterales</taxon>
        <taxon>Paracoccaceae</taxon>
        <taxon>Paragemmobacter</taxon>
    </lineage>
</organism>
<evidence type="ECO:0000313" key="2">
    <source>
        <dbReference type="Proteomes" id="UP001517376"/>
    </source>
</evidence>